<proteinExistence type="predicted"/>
<dbReference type="Pfam" id="PF00379">
    <property type="entry name" value="Chitin_bind_4"/>
    <property type="match status" value="1"/>
</dbReference>
<dbReference type="GO" id="GO:0062129">
    <property type="term" value="C:chitin-based extracellular matrix"/>
    <property type="evidence" value="ECO:0007669"/>
    <property type="project" value="TreeGrafter"/>
</dbReference>
<dbReference type="PRINTS" id="PR00947">
    <property type="entry name" value="CUTICLE"/>
</dbReference>
<evidence type="ECO:0000256" key="4">
    <source>
        <dbReference type="SAM" id="Phobius"/>
    </source>
</evidence>
<feature type="transmembrane region" description="Helical" evidence="4">
    <location>
        <begin position="24"/>
        <end position="47"/>
    </location>
</feature>
<evidence type="ECO:0000256" key="2">
    <source>
        <dbReference type="PROSITE-ProRule" id="PRU00497"/>
    </source>
</evidence>
<dbReference type="PANTHER" id="PTHR10380:SF241">
    <property type="entry name" value="CUTICULAR PROTEIN 47EG-RELATED"/>
    <property type="match status" value="1"/>
</dbReference>
<dbReference type="InterPro" id="IPR000618">
    <property type="entry name" value="Insect_cuticle"/>
</dbReference>
<dbReference type="InterPro" id="IPR050468">
    <property type="entry name" value="Cuticle_Struct_Prot"/>
</dbReference>
<dbReference type="STRING" id="34720.A0A151JWY3"/>
<keyword evidence="4" id="KW-1133">Transmembrane helix</keyword>
<accession>A0A151JWY3</accession>
<name>A0A151JWY3_9HYME</name>
<keyword evidence="4" id="KW-0812">Transmembrane</keyword>
<evidence type="ECO:0000256" key="1">
    <source>
        <dbReference type="ARBA" id="ARBA00022460"/>
    </source>
</evidence>
<dbReference type="GO" id="GO:0008010">
    <property type="term" value="F:structural constituent of chitin-based larval cuticle"/>
    <property type="evidence" value="ECO:0007669"/>
    <property type="project" value="TreeGrafter"/>
</dbReference>
<keyword evidence="1 2" id="KW-0193">Cuticle</keyword>
<dbReference type="AlphaFoldDB" id="A0A151JWY3"/>
<keyword evidence="6" id="KW-1185">Reference proteome</keyword>
<organism evidence="5 6">
    <name type="scientific">Trachymyrmex septentrionalis</name>
    <dbReference type="NCBI Taxonomy" id="34720"/>
    <lineage>
        <taxon>Eukaryota</taxon>
        <taxon>Metazoa</taxon>
        <taxon>Ecdysozoa</taxon>
        <taxon>Arthropoda</taxon>
        <taxon>Hexapoda</taxon>
        <taxon>Insecta</taxon>
        <taxon>Pterygota</taxon>
        <taxon>Neoptera</taxon>
        <taxon>Endopterygota</taxon>
        <taxon>Hymenoptera</taxon>
        <taxon>Apocrita</taxon>
        <taxon>Aculeata</taxon>
        <taxon>Formicoidea</taxon>
        <taxon>Formicidae</taxon>
        <taxon>Myrmicinae</taxon>
        <taxon>Trachymyrmex</taxon>
    </lineage>
</organism>
<dbReference type="PROSITE" id="PS00233">
    <property type="entry name" value="CHIT_BIND_RR_1"/>
    <property type="match status" value="1"/>
</dbReference>
<evidence type="ECO:0000313" key="5">
    <source>
        <dbReference type="EMBL" id="KYN39219.1"/>
    </source>
</evidence>
<keyword evidence="4" id="KW-0472">Membrane</keyword>
<sequence>MTVVLAARDHRFDLVQIDKAVNKLPTIVVVVIMQYLILAFAIFGCVFGQFGSYRGFPSQNAYRATPRPYQPQPQPQPQYNTQYTSPAKPFIGIRSQHKDTSPDGSYTFSYETENGISVSESGYPQVGPQGQTEVVQGSFSYHAPDGTPITIQYTADENGFHAEGAHIPTPPPIPEAIRRALAANPPRPDDEKYDRQPFQQRFSGSTYNANSFRKF</sequence>
<dbReference type="PANTHER" id="PTHR10380">
    <property type="entry name" value="CUTICLE PROTEIN"/>
    <property type="match status" value="1"/>
</dbReference>
<feature type="region of interest" description="Disordered" evidence="3">
    <location>
        <begin position="182"/>
        <end position="215"/>
    </location>
</feature>
<dbReference type="Proteomes" id="UP000078541">
    <property type="component" value="Unassembled WGS sequence"/>
</dbReference>
<protein>
    <submittedName>
        <fullName evidence="5">Endocuticle structural glycoprotein SgAbd-2</fullName>
    </submittedName>
</protein>
<gene>
    <name evidence="5" type="ORF">ALC56_06385</name>
</gene>
<reference evidence="5 6" key="1">
    <citation type="submission" date="2016-03" db="EMBL/GenBank/DDBJ databases">
        <title>Trachymyrmex septentrionalis WGS genome.</title>
        <authorList>
            <person name="Nygaard S."/>
            <person name="Hu H."/>
            <person name="Boomsma J."/>
            <person name="Zhang G."/>
        </authorList>
    </citation>
    <scope>NUCLEOTIDE SEQUENCE [LARGE SCALE GENOMIC DNA]</scope>
    <source>
        <strain evidence="5">Tsep2-gDNA-1</strain>
        <tissue evidence="5">Whole body</tissue>
    </source>
</reference>
<dbReference type="OrthoDB" id="6372059at2759"/>
<dbReference type="EMBL" id="KQ981620">
    <property type="protein sequence ID" value="KYN39219.1"/>
    <property type="molecule type" value="Genomic_DNA"/>
</dbReference>
<dbReference type="PROSITE" id="PS51155">
    <property type="entry name" value="CHIT_BIND_RR_2"/>
    <property type="match status" value="1"/>
</dbReference>
<dbReference type="KEGG" id="tsep:108748570"/>
<evidence type="ECO:0000256" key="3">
    <source>
        <dbReference type="SAM" id="MobiDB-lite"/>
    </source>
</evidence>
<evidence type="ECO:0000313" key="6">
    <source>
        <dbReference type="Proteomes" id="UP000078541"/>
    </source>
</evidence>
<dbReference type="InterPro" id="IPR031311">
    <property type="entry name" value="CHIT_BIND_RR_consensus"/>
</dbReference>
<feature type="compositionally biased region" description="Polar residues" evidence="3">
    <location>
        <begin position="197"/>
        <end position="215"/>
    </location>
</feature>